<dbReference type="Proteomes" id="UP001212042">
    <property type="component" value="Unassembled WGS sequence"/>
</dbReference>
<comment type="caution">
    <text evidence="1">The sequence shown here is derived from an EMBL/GenBank/DDBJ whole genome shotgun (WGS) entry which is preliminary data.</text>
</comment>
<reference evidence="1 2" key="1">
    <citation type="submission" date="2023-01" db="EMBL/GenBank/DDBJ databases">
        <title>Pseudomonas SA3-5T sp. nov., isolated from tidal flat sediment.</title>
        <authorList>
            <person name="Kim H.S."/>
            <person name="Kim J.-S."/>
            <person name="Suh M.K."/>
            <person name="Eom M.K."/>
            <person name="Lee J.-S."/>
        </authorList>
    </citation>
    <scope>NUCLEOTIDE SEQUENCE [LARGE SCALE GENOMIC DNA]</scope>
    <source>
        <strain evidence="1 2">SA3-5</strain>
    </source>
</reference>
<name>A0ABT4XFX1_9PSED</name>
<dbReference type="EMBL" id="JAQJZJ010000005">
    <property type="protein sequence ID" value="MDA7087123.1"/>
    <property type="molecule type" value="Genomic_DNA"/>
</dbReference>
<protein>
    <submittedName>
        <fullName evidence="1">Uncharacterized protein</fullName>
    </submittedName>
</protein>
<organism evidence="1 2">
    <name type="scientific">Pseudomonas aestuarii</name>
    <dbReference type="NCBI Taxonomy" id="3018340"/>
    <lineage>
        <taxon>Bacteria</taxon>
        <taxon>Pseudomonadati</taxon>
        <taxon>Pseudomonadota</taxon>
        <taxon>Gammaproteobacteria</taxon>
        <taxon>Pseudomonadales</taxon>
        <taxon>Pseudomonadaceae</taxon>
        <taxon>Pseudomonas</taxon>
    </lineage>
</organism>
<proteinExistence type="predicted"/>
<dbReference type="RefSeq" id="WP_271348012.1">
    <property type="nucleotide sequence ID" value="NZ_JAQJZJ010000005.1"/>
</dbReference>
<sequence length="121" mass="14005">MGDSNWAKVAEWMTAETLAEHLAPLLEHYDVKWRGHGLIYVDHEQYNIVTAQRILADLSACLGVSIELVRSRLIELGWLTDARSTLRVRDYVARVIDKQEPWSTYVPEVDDPEMDEEHERA</sequence>
<accession>A0ABT4XFX1</accession>
<evidence type="ECO:0000313" key="2">
    <source>
        <dbReference type="Proteomes" id="UP001212042"/>
    </source>
</evidence>
<keyword evidence="2" id="KW-1185">Reference proteome</keyword>
<evidence type="ECO:0000313" key="1">
    <source>
        <dbReference type="EMBL" id="MDA7087123.1"/>
    </source>
</evidence>
<gene>
    <name evidence="1" type="ORF">PH586_12085</name>
</gene>